<dbReference type="EMBL" id="GBXM01005764">
    <property type="protein sequence ID" value="JAI02814.1"/>
    <property type="molecule type" value="Transcribed_RNA"/>
</dbReference>
<protein>
    <submittedName>
        <fullName evidence="1">Uncharacterized protein</fullName>
    </submittedName>
</protein>
<proteinExistence type="predicted"/>
<sequence length="26" mass="3173">MNYQVQGHTHIYIHILKEKYRKTLAS</sequence>
<reference evidence="1" key="2">
    <citation type="journal article" date="2015" name="Fish Shellfish Immunol.">
        <title>Early steps in the European eel (Anguilla anguilla)-Vibrio vulnificus interaction in the gills: Role of the RtxA13 toxin.</title>
        <authorList>
            <person name="Callol A."/>
            <person name="Pajuelo D."/>
            <person name="Ebbesson L."/>
            <person name="Teles M."/>
            <person name="MacKenzie S."/>
            <person name="Amaro C."/>
        </authorList>
    </citation>
    <scope>NUCLEOTIDE SEQUENCE</scope>
</reference>
<reference evidence="1" key="1">
    <citation type="submission" date="2014-11" db="EMBL/GenBank/DDBJ databases">
        <authorList>
            <person name="Amaro Gonzalez C."/>
        </authorList>
    </citation>
    <scope>NUCLEOTIDE SEQUENCE</scope>
</reference>
<name>A0A0E9XM89_ANGAN</name>
<accession>A0A0E9XM89</accession>
<evidence type="ECO:0000313" key="1">
    <source>
        <dbReference type="EMBL" id="JAI02814.1"/>
    </source>
</evidence>
<organism evidence="1">
    <name type="scientific">Anguilla anguilla</name>
    <name type="common">European freshwater eel</name>
    <name type="synonym">Muraena anguilla</name>
    <dbReference type="NCBI Taxonomy" id="7936"/>
    <lineage>
        <taxon>Eukaryota</taxon>
        <taxon>Metazoa</taxon>
        <taxon>Chordata</taxon>
        <taxon>Craniata</taxon>
        <taxon>Vertebrata</taxon>
        <taxon>Euteleostomi</taxon>
        <taxon>Actinopterygii</taxon>
        <taxon>Neopterygii</taxon>
        <taxon>Teleostei</taxon>
        <taxon>Anguilliformes</taxon>
        <taxon>Anguillidae</taxon>
        <taxon>Anguilla</taxon>
    </lineage>
</organism>
<dbReference type="AlphaFoldDB" id="A0A0E9XM89"/>